<keyword evidence="2" id="KW-1185">Reference proteome</keyword>
<protein>
    <recommendedName>
        <fullName evidence="3">HAF repeat-containing protein</fullName>
    </recommendedName>
</protein>
<gene>
    <name evidence="1" type="ORF">ACFPQ5_09405</name>
</gene>
<evidence type="ECO:0008006" key="3">
    <source>
        <dbReference type="Google" id="ProtNLM"/>
    </source>
</evidence>
<evidence type="ECO:0000313" key="1">
    <source>
        <dbReference type="EMBL" id="MFC5478403.1"/>
    </source>
</evidence>
<reference evidence="2" key="1">
    <citation type="journal article" date="2019" name="Int. J. Syst. Evol. Microbiol.">
        <title>The Global Catalogue of Microorganisms (GCM) 10K type strain sequencing project: providing services to taxonomists for standard genome sequencing and annotation.</title>
        <authorList>
            <consortium name="The Broad Institute Genomics Platform"/>
            <consortium name="The Broad Institute Genome Sequencing Center for Infectious Disease"/>
            <person name="Wu L."/>
            <person name="Ma J."/>
        </authorList>
    </citation>
    <scope>NUCLEOTIDE SEQUENCE [LARGE SCALE GENOMIC DNA]</scope>
    <source>
        <strain evidence="2">CCUG 43111</strain>
    </source>
</reference>
<dbReference type="InterPro" id="IPR014262">
    <property type="entry name" value="HAF_rpt"/>
</dbReference>
<accession>A0ABW0MN88</accession>
<evidence type="ECO:0000313" key="2">
    <source>
        <dbReference type="Proteomes" id="UP001596101"/>
    </source>
</evidence>
<dbReference type="NCBIfam" id="TIGR02913">
    <property type="entry name" value="HAF_rpt"/>
    <property type="match status" value="1"/>
</dbReference>
<comment type="caution">
    <text evidence="1">The sequence shown here is derived from an EMBL/GenBank/DDBJ whole genome shotgun (WGS) entry which is preliminary data.</text>
</comment>
<dbReference type="RefSeq" id="WP_379754030.1">
    <property type="nucleotide sequence ID" value="NZ_JBHSMR010000013.1"/>
</dbReference>
<sequence length="295" mass="30592">MQRFQDKLMLVASVTRPLLRLPILLFALTAGGTAVGQQAQPNGVADSRIIRSTYTTYRVVNLAAGRLAAPPDINAKGQVAFSMQAGGTRATGYLYDGTAVRNIGTLGGNEVLVTDLNDLGQVAGRDTVRSLGLPHAFVWSAGSGMVDIGASPGVTSSGAAAINNNGVVTGTFHSAFAHHAFRWTLGSGLEDLGALTEEGASFGEALNEAGDIAGQATTANGRRHAVIWTRRGGPVDIDAFDSVDSTPVAVGARGEVAGNRLLPPPQASFAPSCGRGPVAWWTSERRAAPRRSCSR</sequence>
<dbReference type="EMBL" id="JBHSMR010000013">
    <property type="protein sequence ID" value="MFC5478403.1"/>
    <property type="molecule type" value="Genomic_DNA"/>
</dbReference>
<organism evidence="1 2">
    <name type="scientific">Massilia suwonensis</name>
    <dbReference type="NCBI Taxonomy" id="648895"/>
    <lineage>
        <taxon>Bacteria</taxon>
        <taxon>Pseudomonadati</taxon>
        <taxon>Pseudomonadota</taxon>
        <taxon>Betaproteobacteria</taxon>
        <taxon>Burkholderiales</taxon>
        <taxon>Oxalobacteraceae</taxon>
        <taxon>Telluria group</taxon>
        <taxon>Massilia</taxon>
    </lineage>
</organism>
<dbReference type="Proteomes" id="UP001596101">
    <property type="component" value="Unassembled WGS sequence"/>
</dbReference>
<name>A0ABW0MN88_9BURK</name>
<proteinExistence type="predicted"/>